<evidence type="ECO:0000313" key="2">
    <source>
        <dbReference type="Proteomes" id="UP001143910"/>
    </source>
</evidence>
<protein>
    <submittedName>
        <fullName evidence="1">Uncharacterized protein</fullName>
    </submittedName>
</protein>
<keyword evidence="2" id="KW-1185">Reference proteome</keyword>
<name>A0ACC1NV00_9HYPO</name>
<comment type="caution">
    <text evidence="1">The sequence shown here is derived from an EMBL/GenBank/DDBJ whole genome shotgun (WGS) entry which is preliminary data.</text>
</comment>
<sequence length="248" mass="27452">MPPTIHIIRHGQAAHNIAGAKSGLVDPELTPEGREQCAELRAVFPHHAQVKHVVASPMARAVQTALLAVANDDAGPLKLLDTLQEVFGYGSSVDKLRAAFGDKVDLSMVRSGWTNKDDGSPFDPEWDKVLARSRDARQFIRELASAEDAHVAVVTHGALVHFLTEDWEGLTEDTLRSSWANCEYRSYQFVDPTGQDSDASLRETVSSWQRRKGDDAEQPSEILRSHRREEGKAWIARTLLTIKNNPPG</sequence>
<dbReference type="EMBL" id="JANJQO010000042">
    <property type="protein sequence ID" value="KAJ2983145.1"/>
    <property type="molecule type" value="Genomic_DNA"/>
</dbReference>
<proteinExistence type="predicted"/>
<evidence type="ECO:0000313" key="1">
    <source>
        <dbReference type="EMBL" id="KAJ2983145.1"/>
    </source>
</evidence>
<dbReference type="Proteomes" id="UP001143910">
    <property type="component" value="Unassembled WGS sequence"/>
</dbReference>
<accession>A0ACC1NV00</accession>
<gene>
    <name evidence="1" type="ORF">NQ176_g915</name>
</gene>
<organism evidence="1 2">
    <name type="scientific">Zarea fungicola</name>
    <dbReference type="NCBI Taxonomy" id="93591"/>
    <lineage>
        <taxon>Eukaryota</taxon>
        <taxon>Fungi</taxon>
        <taxon>Dikarya</taxon>
        <taxon>Ascomycota</taxon>
        <taxon>Pezizomycotina</taxon>
        <taxon>Sordariomycetes</taxon>
        <taxon>Hypocreomycetidae</taxon>
        <taxon>Hypocreales</taxon>
        <taxon>Cordycipitaceae</taxon>
        <taxon>Zarea</taxon>
    </lineage>
</organism>
<reference evidence="1" key="1">
    <citation type="submission" date="2022-08" db="EMBL/GenBank/DDBJ databases">
        <title>Genome Sequence of Lecanicillium fungicola.</title>
        <authorList>
            <person name="Buettner E."/>
        </authorList>
    </citation>
    <scope>NUCLEOTIDE SEQUENCE</scope>
    <source>
        <strain evidence="1">Babe33</strain>
    </source>
</reference>